<dbReference type="GO" id="GO:0032259">
    <property type="term" value="P:methylation"/>
    <property type="evidence" value="ECO:0007669"/>
    <property type="project" value="UniProtKB-KW"/>
</dbReference>
<keyword evidence="2" id="KW-0808">Transferase</keyword>
<sequence>MNRDWRDVGRPDDVFEGDQLDRIFGGGRTNDQHQEIPPYVTITIADWFGKGVFLMRDLVRESLVALLHEKGQLTFAEFMETALYHPTAGYYNRPAMTIGPGGDFYTSPMVHPIFGACLARQVWQMWNLLDRPDPFFVLEMGAGVGTLAVDFLRMAERDAAFFNAVRYHIVEQGEHLRGRQQAYAAECGFADKIAWFQSLDEVAGGQVGVIFSNELFDALPVHRLGKLDEGYVEYYISADGDGYCEVAGALSDPQLLDLVDEETKAQLQVGERFEVCPAAADVIVAMGGLLERGFVLTIDYGNLAPEVHLRHRKGTGVRAFWKQKLVEPLERVGEQDLTADLDFSLLIRRGEAVGLCEVGFTDQMHFLGGNGFLNKVADLQKRAREHLDLMADEELHKMLALFMPQSLGEVFKVLIQVKGLEPAAVQGKIGALTFSLDD</sequence>
<dbReference type="PANTHER" id="PTHR12049">
    <property type="entry name" value="PROTEIN ARGININE METHYLTRANSFERASE NDUFAF7, MITOCHONDRIAL"/>
    <property type="match status" value="1"/>
</dbReference>
<accession>A0A223D3Y4</accession>
<dbReference type="Pfam" id="PF02636">
    <property type="entry name" value="Methyltransf_28"/>
    <property type="match status" value="1"/>
</dbReference>
<dbReference type="InterPro" id="IPR003788">
    <property type="entry name" value="NDUFAF7"/>
</dbReference>
<keyword evidence="1" id="KW-0489">Methyltransferase</keyword>
<dbReference type="GO" id="GO:0035243">
    <property type="term" value="F:protein-arginine omega-N symmetric methyltransferase activity"/>
    <property type="evidence" value="ECO:0007669"/>
    <property type="project" value="TreeGrafter"/>
</dbReference>
<name>A0A223D3Y4_9BACL</name>
<dbReference type="KEGG" id="tab:CIG75_15230"/>
<dbReference type="Proteomes" id="UP000214688">
    <property type="component" value="Chromosome"/>
</dbReference>
<keyword evidence="4" id="KW-1185">Reference proteome</keyword>
<gene>
    <name evidence="3" type="ORF">CIG75_15230</name>
</gene>
<dbReference type="AlphaFoldDB" id="A0A223D3Y4"/>
<dbReference type="EMBL" id="CP022657">
    <property type="protein sequence ID" value="ASS76157.1"/>
    <property type="molecule type" value="Genomic_DNA"/>
</dbReference>
<organism evidence="3 4">
    <name type="scientific">Tumebacillus algifaecis</name>
    <dbReference type="NCBI Taxonomy" id="1214604"/>
    <lineage>
        <taxon>Bacteria</taxon>
        <taxon>Bacillati</taxon>
        <taxon>Bacillota</taxon>
        <taxon>Bacilli</taxon>
        <taxon>Bacillales</taxon>
        <taxon>Alicyclobacillaceae</taxon>
        <taxon>Tumebacillus</taxon>
    </lineage>
</organism>
<evidence type="ECO:0008006" key="5">
    <source>
        <dbReference type="Google" id="ProtNLM"/>
    </source>
</evidence>
<reference evidence="3 4" key="1">
    <citation type="journal article" date="2015" name="Int. J. Syst. Evol. Microbiol.">
        <title>Tumebacillus algifaecis sp. nov., isolated from decomposing algal scum.</title>
        <authorList>
            <person name="Wu Y.F."/>
            <person name="Zhang B."/>
            <person name="Xing P."/>
            <person name="Wu Q.L."/>
            <person name="Liu S.J."/>
        </authorList>
    </citation>
    <scope>NUCLEOTIDE SEQUENCE [LARGE SCALE GENOMIC DNA]</scope>
    <source>
        <strain evidence="3 4">THMBR28</strain>
    </source>
</reference>
<evidence type="ECO:0000313" key="4">
    <source>
        <dbReference type="Proteomes" id="UP000214688"/>
    </source>
</evidence>
<dbReference type="InterPro" id="IPR029063">
    <property type="entry name" value="SAM-dependent_MTases_sf"/>
</dbReference>
<dbReference type="Gene3D" id="3.40.50.12710">
    <property type="match status" value="1"/>
</dbReference>
<protein>
    <recommendedName>
        <fullName evidence="5">SAM-dependent methyltransferase</fullName>
    </recommendedName>
</protein>
<evidence type="ECO:0000313" key="3">
    <source>
        <dbReference type="EMBL" id="ASS76157.1"/>
    </source>
</evidence>
<proteinExistence type="predicted"/>
<dbReference type="InterPro" id="IPR038375">
    <property type="entry name" value="NDUFAF7_sf"/>
</dbReference>
<evidence type="ECO:0000256" key="2">
    <source>
        <dbReference type="ARBA" id="ARBA00022679"/>
    </source>
</evidence>
<evidence type="ECO:0000256" key="1">
    <source>
        <dbReference type="ARBA" id="ARBA00022603"/>
    </source>
</evidence>
<dbReference type="PANTHER" id="PTHR12049:SF7">
    <property type="entry name" value="PROTEIN ARGININE METHYLTRANSFERASE NDUFAF7, MITOCHONDRIAL"/>
    <property type="match status" value="1"/>
</dbReference>
<dbReference type="SUPFAM" id="SSF53335">
    <property type="entry name" value="S-adenosyl-L-methionine-dependent methyltransferases"/>
    <property type="match status" value="1"/>
</dbReference>